<evidence type="ECO:0008006" key="5">
    <source>
        <dbReference type="Google" id="ProtNLM"/>
    </source>
</evidence>
<dbReference type="SUPFAM" id="SSF50978">
    <property type="entry name" value="WD40 repeat-like"/>
    <property type="match status" value="1"/>
</dbReference>
<dbReference type="OrthoDB" id="5427350at2759"/>
<keyword evidence="4" id="KW-1185">Reference proteome</keyword>
<accession>A0A1E3B867</accession>
<evidence type="ECO:0000256" key="1">
    <source>
        <dbReference type="SAM" id="Phobius"/>
    </source>
</evidence>
<sequence>MLWWCLLLPFLGFANAKTDDDDLMSFITLPEVRALKLDIAYYDRESTSPGYWFVAPYGVIDPEAPTKQWKPCQVGPYIYDADGVLVWAGSCMFDDRNIFDFKVVDNIDDQPHLSFILQHGYEDTQDKGTGYILDQHYEPEYAVQVTNDLSAFNMHEFNVLPGGKTALACAYRSEYLSLGDLGRPDEYGWVQPGGFVEVDTTTGKVLFEWSSFGHIPLHESVKVNPWDAPADQPGWDFLHVNSIDKNEDGDYLLSARFTNTIYLISGDDGHVIWRLGGKYSDFVQDFTFSKQHHAHFIQSDSNKTVISFLNNASDELEAEEDTSAALFVEIDTTTTPMNAREIRRHNRPDGSLTRLRGSVQHLPNDNVFVGWSERGYMSEHSPEGKTLMQASFASTRFSSYRSYKYPFVGRPSTPPNMVASVYGTSEDDFMTMFYVSWNGATDIATWNFYARSEAYGIPVLVGNTTKTDFETLYVANGYLDHVTAEAVDADGNVLGTSEVHRTATPENWRLSGFQGESKPVAADPSILYGHQKAAEEDVEEPVDDEVLAAEKAAKAMVRAFEMIKGVGGLLILILVTGSGVGLVVGVVWYLRRRRMLAYHEIPSQGEGEE</sequence>
<keyword evidence="1" id="KW-0472">Membrane</keyword>
<evidence type="ECO:0000313" key="3">
    <source>
        <dbReference type="EMBL" id="ODM17163.1"/>
    </source>
</evidence>
<dbReference type="STRING" id="573508.A0A1E3B867"/>
<dbReference type="AlphaFoldDB" id="A0A1E3B867"/>
<dbReference type="Proteomes" id="UP000094569">
    <property type="component" value="Unassembled WGS sequence"/>
</dbReference>
<evidence type="ECO:0000256" key="2">
    <source>
        <dbReference type="SAM" id="SignalP"/>
    </source>
</evidence>
<gene>
    <name evidence="3" type="ORF">SI65_07562</name>
</gene>
<dbReference type="PANTHER" id="PTHR35340:SF8">
    <property type="entry name" value="ASST-DOMAIN-CONTAINING PROTEIN"/>
    <property type="match status" value="1"/>
</dbReference>
<keyword evidence="2" id="KW-0732">Signal</keyword>
<dbReference type="InterPro" id="IPR053143">
    <property type="entry name" value="Arylsulfate_ST"/>
</dbReference>
<dbReference type="PANTHER" id="PTHR35340">
    <property type="entry name" value="PQQ ENZYME REPEAT PROTEIN-RELATED"/>
    <property type="match status" value="1"/>
</dbReference>
<organism evidence="3 4">
    <name type="scientific">Aspergillus cristatus</name>
    <name type="common">Chinese Fuzhuan brick tea-fermentation fungus</name>
    <name type="synonym">Eurotium cristatum</name>
    <dbReference type="NCBI Taxonomy" id="573508"/>
    <lineage>
        <taxon>Eukaryota</taxon>
        <taxon>Fungi</taxon>
        <taxon>Dikarya</taxon>
        <taxon>Ascomycota</taxon>
        <taxon>Pezizomycotina</taxon>
        <taxon>Eurotiomycetes</taxon>
        <taxon>Eurotiomycetidae</taxon>
        <taxon>Eurotiales</taxon>
        <taxon>Aspergillaceae</taxon>
        <taxon>Aspergillus</taxon>
        <taxon>Aspergillus subgen. Aspergillus</taxon>
    </lineage>
</organism>
<feature type="transmembrane region" description="Helical" evidence="1">
    <location>
        <begin position="566"/>
        <end position="590"/>
    </location>
</feature>
<feature type="signal peptide" evidence="2">
    <location>
        <begin position="1"/>
        <end position="16"/>
    </location>
</feature>
<reference evidence="3 4" key="1">
    <citation type="journal article" date="2016" name="BMC Genomics">
        <title>Comparative genomic and transcriptomic analyses of the Fuzhuan brick tea-fermentation fungus Aspergillus cristatus.</title>
        <authorList>
            <person name="Ge Y."/>
            <person name="Wang Y."/>
            <person name="Liu Y."/>
            <person name="Tan Y."/>
            <person name="Ren X."/>
            <person name="Zhang X."/>
            <person name="Hyde K.D."/>
            <person name="Liu Y."/>
            <person name="Liu Z."/>
        </authorList>
    </citation>
    <scope>NUCLEOTIDE SEQUENCE [LARGE SCALE GENOMIC DNA]</scope>
    <source>
        <strain evidence="3 4">GZAAS20.1005</strain>
    </source>
</reference>
<protein>
    <recommendedName>
        <fullName evidence="5">ASST-domain-containing protein</fullName>
    </recommendedName>
</protein>
<dbReference type="EMBL" id="JXNT01000009">
    <property type="protein sequence ID" value="ODM17163.1"/>
    <property type="molecule type" value="Genomic_DNA"/>
</dbReference>
<keyword evidence="1" id="KW-0812">Transmembrane</keyword>
<dbReference type="InterPro" id="IPR036322">
    <property type="entry name" value="WD40_repeat_dom_sf"/>
</dbReference>
<feature type="chain" id="PRO_5009123482" description="ASST-domain-containing protein" evidence="2">
    <location>
        <begin position="17"/>
        <end position="609"/>
    </location>
</feature>
<dbReference type="InterPro" id="IPR039535">
    <property type="entry name" value="ASST-like"/>
</dbReference>
<keyword evidence="1" id="KW-1133">Transmembrane helix</keyword>
<proteinExistence type="predicted"/>
<comment type="caution">
    <text evidence="3">The sequence shown here is derived from an EMBL/GenBank/DDBJ whole genome shotgun (WGS) entry which is preliminary data.</text>
</comment>
<name>A0A1E3B867_ASPCR</name>
<dbReference type="Pfam" id="PF14269">
    <property type="entry name" value="Arylsulfotran_2"/>
    <property type="match status" value="1"/>
</dbReference>
<evidence type="ECO:0000313" key="4">
    <source>
        <dbReference type="Proteomes" id="UP000094569"/>
    </source>
</evidence>
<dbReference type="VEuPathDB" id="FungiDB:SI65_07562"/>